<dbReference type="OrthoDB" id="7283678at2"/>
<keyword evidence="1" id="KW-1133">Transmembrane helix</keyword>
<comment type="caution">
    <text evidence="2">The sequence shown here is derived from an EMBL/GenBank/DDBJ whole genome shotgun (WGS) entry which is preliminary data.</text>
</comment>
<proteinExistence type="predicted"/>
<reference evidence="2 3" key="1">
    <citation type="submission" date="2018-10" db="EMBL/GenBank/DDBJ databases">
        <title>Genomic Encyclopedia of Archaeal and Bacterial Type Strains, Phase II (KMG-II): from individual species to whole genera.</title>
        <authorList>
            <person name="Goeker M."/>
        </authorList>
    </citation>
    <scope>NUCLEOTIDE SEQUENCE [LARGE SCALE GENOMIC DNA]</scope>
    <source>
        <strain evidence="2 3">DSM 29466</strain>
    </source>
</reference>
<dbReference type="EMBL" id="RCCE01000004">
    <property type="protein sequence ID" value="RLJ41668.1"/>
    <property type="molecule type" value="Genomic_DNA"/>
</dbReference>
<name>A0A497VLW8_9RHOB</name>
<dbReference type="RefSeq" id="WP_121024931.1">
    <property type="nucleotide sequence ID" value="NZ_RCCE01000004.1"/>
</dbReference>
<protein>
    <submittedName>
        <fullName evidence="2">Uncharacterized protein</fullName>
    </submittedName>
</protein>
<evidence type="ECO:0000313" key="2">
    <source>
        <dbReference type="EMBL" id="RLJ41668.1"/>
    </source>
</evidence>
<keyword evidence="1" id="KW-0472">Membrane</keyword>
<evidence type="ECO:0000256" key="1">
    <source>
        <dbReference type="SAM" id="Phobius"/>
    </source>
</evidence>
<dbReference type="AlphaFoldDB" id="A0A497VLW8"/>
<feature type="transmembrane region" description="Helical" evidence="1">
    <location>
        <begin position="21"/>
        <end position="42"/>
    </location>
</feature>
<evidence type="ECO:0000313" key="3">
    <source>
        <dbReference type="Proteomes" id="UP000269157"/>
    </source>
</evidence>
<sequence>MNWRWLWRASIWARRPPSERRVKLVVGLIVVCIAIALIEYYIGWPDWAKMERTPRLPRY</sequence>
<keyword evidence="3" id="KW-1185">Reference proteome</keyword>
<organism evidence="2 3">
    <name type="scientific">Litoreibacter meonggei</name>
    <dbReference type="NCBI Taxonomy" id="1049199"/>
    <lineage>
        <taxon>Bacteria</taxon>
        <taxon>Pseudomonadati</taxon>
        <taxon>Pseudomonadota</taxon>
        <taxon>Alphaproteobacteria</taxon>
        <taxon>Rhodobacterales</taxon>
        <taxon>Roseobacteraceae</taxon>
        <taxon>Litoreibacter</taxon>
    </lineage>
</organism>
<gene>
    <name evidence="2" type="ORF">BCF46_2634</name>
</gene>
<dbReference type="Proteomes" id="UP000269157">
    <property type="component" value="Unassembled WGS sequence"/>
</dbReference>
<keyword evidence="1" id="KW-0812">Transmembrane</keyword>
<accession>A0A497VLW8</accession>